<comment type="caution">
    <text evidence="3">The sequence shown here is derived from an EMBL/GenBank/DDBJ whole genome shotgun (WGS) entry which is preliminary data.</text>
</comment>
<protein>
    <submittedName>
        <fullName evidence="3">C39 family peptidase</fullName>
    </submittedName>
</protein>
<dbReference type="PROSITE" id="PS50990">
    <property type="entry name" value="PEPTIDASE_C39"/>
    <property type="match status" value="1"/>
</dbReference>
<dbReference type="InterPro" id="IPR005074">
    <property type="entry name" value="Peptidase_C39"/>
</dbReference>
<dbReference type="Proteomes" id="UP001596317">
    <property type="component" value="Unassembled WGS sequence"/>
</dbReference>
<feature type="chain" id="PRO_5045033322" evidence="1">
    <location>
        <begin position="17"/>
        <end position="183"/>
    </location>
</feature>
<proteinExistence type="predicted"/>
<evidence type="ECO:0000313" key="4">
    <source>
        <dbReference type="EMBL" id="MFC6663897.1"/>
    </source>
</evidence>
<feature type="signal peptide" evidence="1">
    <location>
        <begin position="1"/>
        <end position="16"/>
    </location>
</feature>
<feature type="domain" description="Peptidase C39" evidence="2">
    <location>
        <begin position="34"/>
        <end position="166"/>
    </location>
</feature>
<gene>
    <name evidence="3" type="ORF">ACFP90_26925</name>
    <name evidence="4" type="ORF">ACFP90_28290</name>
</gene>
<keyword evidence="1" id="KW-0732">Signal</keyword>
<reference evidence="3" key="3">
    <citation type="submission" date="2024-09" db="EMBL/GenBank/DDBJ databases">
        <authorList>
            <person name="Sun Q."/>
            <person name="Mori K."/>
        </authorList>
    </citation>
    <scope>NUCLEOTIDE SEQUENCE</scope>
    <source>
        <strain evidence="3">NBRC 112888</strain>
    </source>
</reference>
<evidence type="ECO:0000313" key="5">
    <source>
        <dbReference type="Proteomes" id="UP001596317"/>
    </source>
</evidence>
<name>A0ABW1ZU08_9DEIO</name>
<keyword evidence="5" id="KW-1185">Reference proteome</keyword>
<accession>A0ABW1ZU08</accession>
<dbReference type="Gene3D" id="3.90.70.10">
    <property type="entry name" value="Cysteine proteinases"/>
    <property type="match status" value="1"/>
</dbReference>
<evidence type="ECO:0000256" key="1">
    <source>
        <dbReference type="SAM" id="SignalP"/>
    </source>
</evidence>
<dbReference type="EMBL" id="JBHSWB010000004">
    <property type="protein sequence ID" value="MFC6663897.1"/>
    <property type="molecule type" value="Genomic_DNA"/>
</dbReference>
<dbReference type="EMBL" id="JBHSWB010000004">
    <property type="protein sequence ID" value="MFC6663650.1"/>
    <property type="molecule type" value="Genomic_DNA"/>
</dbReference>
<evidence type="ECO:0000313" key="3">
    <source>
        <dbReference type="EMBL" id="MFC6663650.1"/>
    </source>
</evidence>
<organism evidence="3 5">
    <name type="scientific">Deinococcus multiflagellatus</name>
    <dbReference type="NCBI Taxonomy" id="1656887"/>
    <lineage>
        <taxon>Bacteria</taxon>
        <taxon>Thermotogati</taxon>
        <taxon>Deinococcota</taxon>
        <taxon>Deinococci</taxon>
        <taxon>Deinococcales</taxon>
        <taxon>Deinococcaceae</taxon>
        <taxon>Deinococcus</taxon>
    </lineage>
</organism>
<reference evidence="5" key="2">
    <citation type="journal article" date="2019" name="Int. J. Syst. Evol. Microbiol.">
        <title>The Global Catalogue of Microorganisms (GCM) 10K type strain sequencing project: providing services to taxonomists for standard genome sequencing and annotation.</title>
        <authorList>
            <consortium name="The Broad Institute Genomics Platform"/>
            <consortium name="The Broad Institute Genome Sequencing Center for Infectious Disease"/>
            <person name="Wu L."/>
            <person name="Ma J."/>
        </authorList>
    </citation>
    <scope>NUCLEOTIDE SEQUENCE [LARGE SCALE GENOMIC DNA]</scope>
    <source>
        <strain evidence="5">CCUG 63830</strain>
    </source>
</reference>
<sequence>MRRLLALLLLGPGAHAASPPPRVTATDLAMPLVRQTYNACGPASLEMLLGYWGLKVPQAVISPQVRPSPTAYTPVNTIAPFAAQYGLQTLLVSHATVNTVRSLLARKVPSLLLTDLKTPGKVPHWRVASGFNDARRAVNFHDPLLGHVAIGYDDLQQLWANHQGLLVVLYPPAWAAYVKAGLL</sequence>
<dbReference type="InterPro" id="IPR039564">
    <property type="entry name" value="Peptidase_C39-like"/>
</dbReference>
<reference evidence="3" key="1">
    <citation type="journal article" date="2014" name="Int. J. Syst. Evol. Microbiol.">
        <title>Complete genome of a new Firmicutes species belonging to the dominant human colonic microbiota ('Ruminococcus bicirculans') reveals two chromosomes and a selective capacity to utilize plant glucans.</title>
        <authorList>
            <consortium name="NISC Comparative Sequencing Program"/>
            <person name="Wegmann U."/>
            <person name="Louis P."/>
            <person name="Goesmann A."/>
            <person name="Henrissat B."/>
            <person name="Duncan S.H."/>
            <person name="Flint H.J."/>
        </authorList>
    </citation>
    <scope>NUCLEOTIDE SEQUENCE</scope>
    <source>
        <strain evidence="3">NBRC 112888</strain>
    </source>
</reference>
<dbReference type="Pfam" id="PF13529">
    <property type="entry name" value="Peptidase_C39_2"/>
    <property type="match status" value="1"/>
</dbReference>
<evidence type="ECO:0000259" key="2">
    <source>
        <dbReference type="PROSITE" id="PS50990"/>
    </source>
</evidence>
<dbReference type="RefSeq" id="WP_224609783.1">
    <property type="nucleotide sequence ID" value="NZ_JAIQXV010000012.1"/>
</dbReference>